<dbReference type="PANTHER" id="PTHR21660">
    <property type="entry name" value="THIOESTERASE SUPERFAMILY MEMBER-RELATED"/>
    <property type="match status" value="1"/>
</dbReference>
<dbReference type="GO" id="GO:0047617">
    <property type="term" value="F:fatty acyl-CoA hydrolase activity"/>
    <property type="evidence" value="ECO:0007669"/>
    <property type="project" value="InterPro"/>
</dbReference>
<comment type="caution">
    <text evidence="4">The sequence shown here is derived from an EMBL/GenBank/DDBJ whole genome shotgun (WGS) entry which is preliminary data.</text>
</comment>
<gene>
    <name evidence="4" type="ORF">FK220_001750</name>
</gene>
<dbReference type="InterPro" id="IPR006683">
    <property type="entry name" value="Thioestr_dom"/>
</dbReference>
<evidence type="ECO:0000313" key="5">
    <source>
        <dbReference type="Proteomes" id="UP000707206"/>
    </source>
</evidence>
<evidence type="ECO:0000259" key="3">
    <source>
        <dbReference type="Pfam" id="PF03061"/>
    </source>
</evidence>
<reference evidence="4" key="2">
    <citation type="submission" date="2020-03" db="EMBL/GenBank/DDBJ databases">
        <title>Flavobacteriaceae bacterium strain TP-CH-4, a member of the family Flavobacteriaceae isolated from a deep-sea seamount.</title>
        <authorList>
            <person name="Zhang D.-C."/>
        </authorList>
    </citation>
    <scope>NUCLEOTIDE SEQUENCE</scope>
    <source>
        <strain evidence="4">TP-CH-4</strain>
    </source>
</reference>
<keyword evidence="5" id="KW-1185">Reference proteome</keyword>
<keyword evidence="2" id="KW-0378">Hydrolase</keyword>
<sequence>MNKPLAHFKARIGQDASDSISPLMRWLNPTLLKAEEGALEFSYVVREEMTNPMGILHGGTTAAIIDDAVGAAVFSLGKSNWYSTVNLAVDYFASAKVGDTIIAKTSIIKNGNMIINTYCEIWNADRSRMIAKGHSNLIKLEIRD</sequence>
<proteinExistence type="inferred from homology"/>
<evidence type="ECO:0000256" key="1">
    <source>
        <dbReference type="ARBA" id="ARBA00008324"/>
    </source>
</evidence>
<dbReference type="NCBIfam" id="TIGR00369">
    <property type="entry name" value="unchar_dom_1"/>
    <property type="match status" value="1"/>
</dbReference>
<dbReference type="SUPFAM" id="SSF54637">
    <property type="entry name" value="Thioesterase/thiol ester dehydrase-isomerase"/>
    <property type="match status" value="1"/>
</dbReference>
<evidence type="ECO:0000313" key="4">
    <source>
        <dbReference type="EMBL" id="NHF58046.1"/>
    </source>
</evidence>
<dbReference type="InterPro" id="IPR003736">
    <property type="entry name" value="PAAI_dom"/>
</dbReference>
<comment type="similarity">
    <text evidence="1">Belongs to the thioesterase PaaI family.</text>
</comment>
<dbReference type="InterPro" id="IPR039298">
    <property type="entry name" value="ACOT13"/>
</dbReference>
<name>A0A967AWU0_9FLAO</name>
<feature type="domain" description="Thioesterase" evidence="3">
    <location>
        <begin position="53"/>
        <end position="127"/>
    </location>
</feature>
<dbReference type="Proteomes" id="UP000707206">
    <property type="component" value="Unassembled WGS sequence"/>
</dbReference>
<accession>A0A967AWU0</accession>
<dbReference type="PANTHER" id="PTHR21660:SF1">
    <property type="entry name" value="ACYL-COENZYME A THIOESTERASE 13"/>
    <property type="match status" value="1"/>
</dbReference>
<dbReference type="EMBL" id="VIKU02000001">
    <property type="protein sequence ID" value="NHF58046.1"/>
    <property type="molecule type" value="Genomic_DNA"/>
</dbReference>
<dbReference type="Gene3D" id="3.10.129.10">
    <property type="entry name" value="Hotdog Thioesterase"/>
    <property type="match status" value="1"/>
</dbReference>
<dbReference type="RefSeq" id="WP_152572558.1">
    <property type="nucleotide sequence ID" value="NZ_VIKU02000001.1"/>
</dbReference>
<organism evidence="4 5">
    <name type="scientific">Pelagihabitans pacificus</name>
    <dbReference type="NCBI Taxonomy" id="2696054"/>
    <lineage>
        <taxon>Bacteria</taxon>
        <taxon>Pseudomonadati</taxon>
        <taxon>Bacteroidota</taxon>
        <taxon>Flavobacteriia</taxon>
        <taxon>Flavobacteriales</taxon>
        <taxon>Flavobacteriaceae</taxon>
        <taxon>Pelagihabitans</taxon>
    </lineage>
</organism>
<protein>
    <submittedName>
        <fullName evidence="4">PaaI family thioesterase</fullName>
    </submittedName>
</protein>
<dbReference type="AlphaFoldDB" id="A0A967AWU0"/>
<dbReference type="Pfam" id="PF03061">
    <property type="entry name" value="4HBT"/>
    <property type="match status" value="1"/>
</dbReference>
<dbReference type="InterPro" id="IPR029069">
    <property type="entry name" value="HotDog_dom_sf"/>
</dbReference>
<reference evidence="4" key="1">
    <citation type="submission" date="2019-07" db="EMBL/GenBank/DDBJ databases">
        <authorList>
            <person name="De-Chao Zhang Q."/>
        </authorList>
    </citation>
    <scope>NUCLEOTIDE SEQUENCE</scope>
    <source>
        <strain evidence="4">TP-CH-4</strain>
    </source>
</reference>
<dbReference type="CDD" id="cd03443">
    <property type="entry name" value="PaaI_thioesterase"/>
    <property type="match status" value="1"/>
</dbReference>
<evidence type="ECO:0000256" key="2">
    <source>
        <dbReference type="ARBA" id="ARBA00022801"/>
    </source>
</evidence>